<dbReference type="AlphaFoldDB" id="A0A368NBZ4"/>
<dbReference type="Proteomes" id="UP000252189">
    <property type="component" value="Unassembled WGS sequence"/>
</dbReference>
<evidence type="ECO:0008006" key="4">
    <source>
        <dbReference type="Google" id="ProtNLM"/>
    </source>
</evidence>
<name>A0A368NBZ4_9EURY</name>
<keyword evidence="1" id="KW-0472">Membrane</keyword>
<protein>
    <recommendedName>
        <fullName evidence="4">Rhomboid family intramembrane serine protease</fullName>
    </recommendedName>
</protein>
<accession>A0A368NBZ4</accession>
<proteinExistence type="predicted"/>
<evidence type="ECO:0000256" key="1">
    <source>
        <dbReference type="SAM" id="Phobius"/>
    </source>
</evidence>
<feature type="transmembrane region" description="Helical" evidence="1">
    <location>
        <begin position="96"/>
        <end position="119"/>
    </location>
</feature>
<dbReference type="RefSeq" id="WP_114448664.1">
    <property type="nucleotide sequence ID" value="NZ_QPHM01000001.1"/>
</dbReference>
<comment type="caution">
    <text evidence="2">The sequence shown here is derived from an EMBL/GenBank/DDBJ whole genome shotgun (WGS) entry which is preliminary data.</text>
</comment>
<reference evidence="2 3" key="1">
    <citation type="submission" date="2018-07" db="EMBL/GenBank/DDBJ databases">
        <title>Genome sequences of Haloplanus salinus JCM 18368T.</title>
        <authorList>
            <person name="Kim Y.B."/>
            <person name="Roh S.W."/>
        </authorList>
    </citation>
    <scope>NUCLEOTIDE SEQUENCE [LARGE SCALE GENOMIC DNA]</scope>
    <source>
        <strain evidence="2 3">JCM 18368</strain>
    </source>
</reference>
<feature type="transmembrane region" description="Helical" evidence="1">
    <location>
        <begin position="186"/>
        <end position="205"/>
    </location>
</feature>
<gene>
    <name evidence="2" type="ORF">DU504_07260</name>
</gene>
<feature type="transmembrane region" description="Helical" evidence="1">
    <location>
        <begin position="126"/>
        <end position="146"/>
    </location>
</feature>
<evidence type="ECO:0000313" key="3">
    <source>
        <dbReference type="Proteomes" id="UP000252189"/>
    </source>
</evidence>
<feature type="transmembrane region" description="Helical" evidence="1">
    <location>
        <begin position="152"/>
        <end position="174"/>
    </location>
</feature>
<keyword evidence="1" id="KW-1133">Transmembrane helix</keyword>
<dbReference type="EMBL" id="QPHM01000001">
    <property type="protein sequence ID" value="RCU47115.1"/>
    <property type="molecule type" value="Genomic_DNA"/>
</dbReference>
<keyword evidence="3" id="KW-1185">Reference proteome</keyword>
<evidence type="ECO:0000313" key="2">
    <source>
        <dbReference type="EMBL" id="RCU47115.1"/>
    </source>
</evidence>
<keyword evidence="1" id="KW-0812">Transmembrane</keyword>
<organism evidence="2 3">
    <name type="scientific">Haloplanus salinus</name>
    <dbReference type="NCBI Taxonomy" id="1126245"/>
    <lineage>
        <taxon>Archaea</taxon>
        <taxon>Methanobacteriati</taxon>
        <taxon>Methanobacteriota</taxon>
        <taxon>Stenosarchaea group</taxon>
        <taxon>Halobacteria</taxon>
        <taxon>Halobacteriales</taxon>
        <taxon>Haloferacaceae</taxon>
        <taxon>Haloplanus</taxon>
    </lineage>
</organism>
<feature type="transmembrane region" description="Helical" evidence="1">
    <location>
        <begin position="211"/>
        <end position="232"/>
    </location>
</feature>
<sequence length="254" mass="25858">MDGGVSVNERWDVPSPTASEAATVCSVPTVLLAVHFVVRPAVEAWPKLGYVRHPVAQAVAANRVAPESLVGVAGVWHGATRLTHALVHDPAVTAHALVNAVLVAAGGGLLLTVLATLGWRRWFVHFYWELIVVGPVVGSYAFDLFGQTAYGYGASTSAFAVFGALAVFGTVVLVEHRRLGRVAGGGAAALLACIGGAVGADIAAASPATAVHQAGFGFGVLVGVVGVALLWWRGEAVVAGVGAIRRSTASSEGP</sequence>
<dbReference type="OrthoDB" id="342957at2157"/>